<accession>A0A7J5XSZ9</accession>
<evidence type="ECO:0000313" key="3">
    <source>
        <dbReference type="Proteomes" id="UP000518266"/>
    </source>
</evidence>
<sequence>MNSSMKQGEDRYSVALGTAASKREPRKCRATCSGSMLVTRASFQRLISYTFSFCSWTSIFHRNRVRASFSTCRQQEGLSQRLTILEAGHVVAVEDVPPAVDVDDARGPRDEQHQRELHHVADLNQHGNRPGLIGRRRGRRGGALWYCLSLELEADNSAGPWRDRKRSREQLTMSMMSAIVRMKMAAMAQVFRAQRVWSIQRADGQDEQQHLSHCKGVYEGLHGCGEEQHHTGAAEGRSALLLLLHGVTCLQLRIYKPQGEPQSLVQQLVELLLVLLSVDHPLCQVPQPQPPPGFLWFLGGGAGGVNAAVTLCGVNQQRGVSIGRGYRQLLMYFRDNYQVGLDAALLQVVAAVSSVSWLCVELSMKTLHGALRDKTNYDILRYDRRLRQHLFSDESTVRVLDETQSETSWRTFLHFVCHSDVRGPDVVLPAFLSQNPPRTKHQSISDGFQTVDHPTHPIRLLEQSLLSSPLPCTHEMASTMASPIMMEHAAWSSLYQFVEASEELVEQFDQLMSAAGRRQLSEAHDVCKQNTAGRQETRKNISDDIMLRQ</sequence>
<gene>
    <name evidence="2" type="ORF">F7725_018961</name>
</gene>
<feature type="region of interest" description="Disordered" evidence="1">
    <location>
        <begin position="528"/>
        <end position="549"/>
    </location>
</feature>
<evidence type="ECO:0000256" key="1">
    <source>
        <dbReference type="SAM" id="MobiDB-lite"/>
    </source>
</evidence>
<feature type="compositionally biased region" description="Basic and acidic residues" evidence="1">
    <location>
        <begin position="535"/>
        <end position="549"/>
    </location>
</feature>
<evidence type="ECO:0000313" key="2">
    <source>
        <dbReference type="EMBL" id="KAF3840244.1"/>
    </source>
</evidence>
<organism evidence="2 3">
    <name type="scientific">Dissostichus mawsoni</name>
    <name type="common">Antarctic cod</name>
    <dbReference type="NCBI Taxonomy" id="36200"/>
    <lineage>
        <taxon>Eukaryota</taxon>
        <taxon>Metazoa</taxon>
        <taxon>Chordata</taxon>
        <taxon>Craniata</taxon>
        <taxon>Vertebrata</taxon>
        <taxon>Euteleostomi</taxon>
        <taxon>Actinopterygii</taxon>
        <taxon>Neopterygii</taxon>
        <taxon>Teleostei</taxon>
        <taxon>Neoteleostei</taxon>
        <taxon>Acanthomorphata</taxon>
        <taxon>Eupercaria</taxon>
        <taxon>Perciformes</taxon>
        <taxon>Notothenioidei</taxon>
        <taxon>Nototheniidae</taxon>
        <taxon>Dissostichus</taxon>
    </lineage>
</organism>
<proteinExistence type="predicted"/>
<dbReference type="OrthoDB" id="10680022at2759"/>
<reference evidence="2 3" key="1">
    <citation type="submission" date="2020-03" db="EMBL/GenBank/DDBJ databases">
        <title>Dissostichus mawsoni Genome sequencing and assembly.</title>
        <authorList>
            <person name="Park H."/>
        </authorList>
    </citation>
    <scope>NUCLEOTIDE SEQUENCE [LARGE SCALE GENOMIC DNA]</scope>
    <source>
        <strain evidence="2">DM0001</strain>
        <tissue evidence="2">Muscle</tissue>
    </source>
</reference>
<dbReference type="AlphaFoldDB" id="A0A7J5XSZ9"/>
<dbReference type="Proteomes" id="UP000518266">
    <property type="component" value="Unassembled WGS sequence"/>
</dbReference>
<keyword evidence="3" id="KW-1185">Reference proteome</keyword>
<comment type="caution">
    <text evidence="2">The sequence shown here is derived from an EMBL/GenBank/DDBJ whole genome shotgun (WGS) entry which is preliminary data.</text>
</comment>
<protein>
    <submittedName>
        <fullName evidence="2">Uncharacterized protein</fullName>
    </submittedName>
</protein>
<name>A0A7J5XSZ9_DISMA</name>
<dbReference type="EMBL" id="JAAKFY010000021">
    <property type="protein sequence ID" value="KAF3840244.1"/>
    <property type="molecule type" value="Genomic_DNA"/>
</dbReference>